<feature type="coiled-coil region" evidence="1">
    <location>
        <begin position="78"/>
        <end position="105"/>
    </location>
</feature>
<accession>A0A249PET8</accession>
<gene>
    <name evidence="2" type="ORF">SJ05684_c30390</name>
</gene>
<dbReference type="Proteomes" id="UP000217211">
    <property type="component" value="Chromosome"/>
</dbReference>
<dbReference type="eggNOG" id="ENOG503128K">
    <property type="taxonomic scope" value="Bacteria"/>
</dbReference>
<dbReference type="KEGG" id="esj:SJ05684_c30390"/>
<evidence type="ECO:0000313" key="2">
    <source>
        <dbReference type="EMBL" id="ASY64463.1"/>
    </source>
</evidence>
<sequence>MTDGRLREATTAEISTALGKLFRALPPRKASPGELEESYLIACHKCTKHAIETVVVKAIRGELAQLSKSFAPSPAELSTAIREEMEFVQKQIALAQERMQLEDKRPVAAPAKLLHERVADAEREMASEGRALLFKVLSHADMLSRRREMPTGSVYRAILGAVYGPPGSASAAQPPPDDDDIPW</sequence>
<dbReference type="AlphaFoldDB" id="A0A249PET8"/>
<dbReference type="STRING" id="716928.GCA_000261485_01440"/>
<protein>
    <submittedName>
        <fullName evidence="2">Uncharacterized protein</fullName>
    </submittedName>
</protein>
<evidence type="ECO:0000256" key="1">
    <source>
        <dbReference type="SAM" id="Coils"/>
    </source>
</evidence>
<dbReference type="EMBL" id="CP023067">
    <property type="protein sequence ID" value="ASY64463.1"/>
    <property type="molecule type" value="Genomic_DNA"/>
</dbReference>
<proteinExistence type="predicted"/>
<name>A0A249PET8_9HYPH</name>
<organism evidence="2 3">
    <name type="scientific">Sinorhizobium sojae CCBAU 05684</name>
    <dbReference type="NCBI Taxonomy" id="716928"/>
    <lineage>
        <taxon>Bacteria</taxon>
        <taxon>Pseudomonadati</taxon>
        <taxon>Pseudomonadota</taxon>
        <taxon>Alphaproteobacteria</taxon>
        <taxon>Hyphomicrobiales</taxon>
        <taxon>Rhizobiaceae</taxon>
        <taxon>Sinorhizobium/Ensifer group</taxon>
        <taxon>Sinorhizobium</taxon>
    </lineage>
</organism>
<evidence type="ECO:0000313" key="3">
    <source>
        <dbReference type="Proteomes" id="UP000217211"/>
    </source>
</evidence>
<keyword evidence="3" id="KW-1185">Reference proteome</keyword>
<reference evidence="2 3" key="1">
    <citation type="submission" date="2017-08" db="EMBL/GenBank/DDBJ databases">
        <title>Multipartite genome sequences of Sinorhizobium species nodulating soybeans.</title>
        <authorList>
            <person name="Tian C.F."/>
        </authorList>
    </citation>
    <scope>NUCLEOTIDE SEQUENCE [LARGE SCALE GENOMIC DNA]</scope>
    <source>
        <strain evidence="2 3">CCBAU 05684</strain>
    </source>
</reference>
<keyword evidence="1" id="KW-0175">Coiled coil</keyword>